<keyword evidence="2" id="KW-1185">Reference proteome</keyword>
<dbReference type="AlphaFoldDB" id="A0A0N5BDZ1"/>
<organism evidence="2 3">
    <name type="scientific">Strongyloides papillosus</name>
    <name type="common">Intestinal threadworm</name>
    <dbReference type="NCBI Taxonomy" id="174720"/>
    <lineage>
        <taxon>Eukaryota</taxon>
        <taxon>Metazoa</taxon>
        <taxon>Ecdysozoa</taxon>
        <taxon>Nematoda</taxon>
        <taxon>Chromadorea</taxon>
        <taxon>Rhabditida</taxon>
        <taxon>Tylenchina</taxon>
        <taxon>Panagrolaimomorpha</taxon>
        <taxon>Strongyloidoidea</taxon>
        <taxon>Strongyloididae</taxon>
        <taxon>Strongyloides</taxon>
    </lineage>
</organism>
<name>A0A0N5BDZ1_STREA</name>
<feature type="compositionally biased region" description="Basic residues" evidence="1">
    <location>
        <begin position="235"/>
        <end position="248"/>
    </location>
</feature>
<feature type="region of interest" description="Disordered" evidence="1">
    <location>
        <begin position="64"/>
        <end position="104"/>
    </location>
</feature>
<evidence type="ECO:0000313" key="3">
    <source>
        <dbReference type="WBParaSite" id="SPAL_0000421900.1"/>
    </source>
</evidence>
<feature type="compositionally biased region" description="Low complexity" evidence="1">
    <location>
        <begin position="187"/>
        <end position="204"/>
    </location>
</feature>
<protein>
    <submittedName>
        <fullName evidence="3">BLVR domain-containing protein</fullName>
    </submittedName>
</protein>
<feature type="compositionally biased region" description="Basic and acidic residues" evidence="1">
    <location>
        <begin position="216"/>
        <end position="234"/>
    </location>
</feature>
<reference evidence="3" key="1">
    <citation type="submission" date="2017-02" db="UniProtKB">
        <authorList>
            <consortium name="WormBaseParasite"/>
        </authorList>
    </citation>
    <scope>IDENTIFICATION</scope>
</reference>
<sequence>MSHGTISSMANSITTELPDILKNLLSVLQNESTASNEYLVEIEVNIKKKDAQNNNYGYDVAVSDVSSKKKKSKKKEKISNSILSKKKNKSRKNKKKKKAEDVSENSTFCKTMKSRYYDENSDDDIMDSDDRYPDESLENLPYLNESERQLLKALRREQTKKSKKKEKPAVNKHHIALPWNIEEECETSTNQSKSTSTAKTSSFSHHYPYVPRKNNKIIERKAHKKVDIKENNVKKEKHKPISPKKQKNKNKERCPYVDAMDVIEEDDVEKDSKINEDITKDMRKIFE</sequence>
<accession>A0A0N5BDZ1</accession>
<feature type="region of interest" description="Disordered" evidence="1">
    <location>
        <begin position="119"/>
        <end position="145"/>
    </location>
</feature>
<evidence type="ECO:0000313" key="2">
    <source>
        <dbReference type="Proteomes" id="UP000046392"/>
    </source>
</evidence>
<feature type="region of interest" description="Disordered" evidence="1">
    <location>
        <begin position="183"/>
        <end position="258"/>
    </location>
</feature>
<dbReference type="Proteomes" id="UP000046392">
    <property type="component" value="Unplaced"/>
</dbReference>
<proteinExistence type="predicted"/>
<feature type="compositionally biased region" description="Basic residues" evidence="1">
    <location>
        <begin position="84"/>
        <end position="97"/>
    </location>
</feature>
<dbReference type="WBParaSite" id="SPAL_0000421900.1">
    <property type="protein sequence ID" value="SPAL_0000421900.1"/>
    <property type="gene ID" value="SPAL_0000421900"/>
</dbReference>
<evidence type="ECO:0000256" key="1">
    <source>
        <dbReference type="SAM" id="MobiDB-lite"/>
    </source>
</evidence>